<accession>A0A4S8MXU9</accession>
<dbReference type="InterPro" id="IPR019516">
    <property type="entry name" value="Glomulin/ALF4"/>
</dbReference>
<dbReference type="InterPro" id="IPR013877">
    <property type="entry name" value="YAP-bd/ALF4/Glomulin"/>
</dbReference>
<keyword evidence="2" id="KW-1185">Reference proteome</keyword>
<dbReference type="Proteomes" id="UP000297245">
    <property type="component" value="Unassembled WGS sequence"/>
</dbReference>
<dbReference type="PANTHER" id="PTHR15430:SF1">
    <property type="entry name" value="GLOMULIN"/>
    <property type="match status" value="1"/>
</dbReference>
<evidence type="ECO:0000313" key="2">
    <source>
        <dbReference type="Proteomes" id="UP000297245"/>
    </source>
</evidence>
<dbReference type="GO" id="GO:0005737">
    <property type="term" value="C:cytoplasm"/>
    <property type="evidence" value="ECO:0007669"/>
    <property type="project" value="TreeGrafter"/>
</dbReference>
<name>A0A4S8MXU9_DENBC</name>
<proteinExistence type="predicted"/>
<dbReference type="AlphaFoldDB" id="A0A4S8MXU9"/>
<evidence type="ECO:0000313" key="1">
    <source>
        <dbReference type="EMBL" id="THV07962.1"/>
    </source>
</evidence>
<protein>
    <submittedName>
        <fullName evidence="1">Uncharacterized protein</fullName>
    </submittedName>
</protein>
<gene>
    <name evidence="1" type="ORF">K435DRAFT_174453</name>
</gene>
<dbReference type="GO" id="GO:0055105">
    <property type="term" value="F:ubiquitin-protein transferase inhibitor activity"/>
    <property type="evidence" value="ECO:0007669"/>
    <property type="project" value="TreeGrafter"/>
</dbReference>
<dbReference type="EMBL" id="ML179036">
    <property type="protein sequence ID" value="THV07962.1"/>
    <property type="molecule type" value="Genomic_DNA"/>
</dbReference>
<dbReference type="Pfam" id="PF08568">
    <property type="entry name" value="Kinetochor_Ybp2"/>
    <property type="match status" value="1"/>
</dbReference>
<dbReference type="OrthoDB" id="5396786at2759"/>
<reference evidence="1 2" key="1">
    <citation type="journal article" date="2019" name="Nat. Ecol. Evol.">
        <title>Megaphylogeny resolves global patterns of mushroom evolution.</title>
        <authorList>
            <person name="Varga T."/>
            <person name="Krizsan K."/>
            <person name="Foldi C."/>
            <person name="Dima B."/>
            <person name="Sanchez-Garcia M."/>
            <person name="Sanchez-Ramirez S."/>
            <person name="Szollosi G.J."/>
            <person name="Szarkandi J.G."/>
            <person name="Papp V."/>
            <person name="Albert L."/>
            <person name="Andreopoulos W."/>
            <person name="Angelini C."/>
            <person name="Antonin V."/>
            <person name="Barry K.W."/>
            <person name="Bougher N.L."/>
            <person name="Buchanan P."/>
            <person name="Buyck B."/>
            <person name="Bense V."/>
            <person name="Catcheside P."/>
            <person name="Chovatia M."/>
            <person name="Cooper J."/>
            <person name="Damon W."/>
            <person name="Desjardin D."/>
            <person name="Finy P."/>
            <person name="Geml J."/>
            <person name="Haridas S."/>
            <person name="Hughes K."/>
            <person name="Justo A."/>
            <person name="Karasinski D."/>
            <person name="Kautmanova I."/>
            <person name="Kiss B."/>
            <person name="Kocsube S."/>
            <person name="Kotiranta H."/>
            <person name="LaButti K.M."/>
            <person name="Lechner B.E."/>
            <person name="Liimatainen K."/>
            <person name="Lipzen A."/>
            <person name="Lukacs Z."/>
            <person name="Mihaltcheva S."/>
            <person name="Morgado L.N."/>
            <person name="Niskanen T."/>
            <person name="Noordeloos M.E."/>
            <person name="Ohm R.A."/>
            <person name="Ortiz-Santana B."/>
            <person name="Ovrebo C."/>
            <person name="Racz N."/>
            <person name="Riley R."/>
            <person name="Savchenko A."/>
            <person name="Shiryaev A."/>
            <person name="Soop K."/>
            <person name="Spirin V."/>
            <person name="Szebenyi C."/>
            <person name="Tomsovsky M."/>
            <person name="Tulloss R.E."/>
            <person name="Uehling J."/>
            <person name="Grigoriev I.V."/>
            <person name="Vagvolgyi C."/>
            <person name="Papp T."/>
            <person name="Martin F.M."/>
            <person name="Miettinen O."/>
            <person name="Hibbett D.S."/>
            <person name="Nagy L.G."/>
        </authorList>
    </citation>
    <scope>NUCLEOTIDE SEQUENCE [LARGE SCALE GENOMIC DNA]</scope>
    <source>
        <strain evidence="1 2">CBS 962.96</strain>
    </source>
</reference>
<dbReference type="PANTHER" id="PTHR15430">
    <property type="entry name" value="GLOMULIN"/>
    <property type="match status" value="1"/>
</dbReference>
<organism evidence="1 2">
    <name type="scientific">Dendrothele bispora (strain CBS 962.96)</name>
    <dbReference type="NCBI Taxonomy" id="1314807"/>
    <lineage>
        <taxon>Eukaryota</taxon>
        <taxon>Fungi</taxon>
        <taxon>Dikarya</taxon>
        <taxon>Basidiomycota</taxon>
        <taxon>Agaricomycotina</taxon>
        <taxon>Agaricomycetes</taxon>
        <taxon>Agaricomycetidae</taxon>
        <taxon>Agaricales</taxon>
        <taxon>Agaricales incertae sedis</taxon>
        <taxon>Dendrothele</taxon>
    </lineage>
</organism>
<sequence>MTTLTSIIEASPPEELNINITALITSAVSDDLPNYSLSQVHDVLKDSNVAEHLDPLNTLPSLLPYPDDAAQDVLGLMCMRSNPKEILIAAEEALERLHRTALENEEESDIQQNTDQKKDMSLAEQTLRLLRLLKAISRLQFRKKSAADTIRPLMIQLQSTIHDAANQFDRGQGRALMLASAELVDVTLDWTLTKENVSTGELRAFTDSTWRAGDSTMQATITTYIKLQENAEVTDLRTFPSIPSPPDQTILLVYAHWLTRSFEQKAIPSPRTTLFNLEALLPVILSSIQTNHFLEETLAVLLLSLYNVQGSGKQTTELSSDLIHPLFNVLPELASAHPEPQVRHYTFRILSMVLRGSPAMVRMQTLRSLTGPSDPDQPPSQGWNKQIEEVVEARRLQMRIASVGLVKEAVLEALQESSSASQNVFASPKFLQTFGPVLFRTQPEGYLEILSQKTRGLSENNRSEHYWDELRKVLEEEAELTRLVECLSLYYVVLLRDVRNWTGIRDKDNIANVEKLFLVPIRRVLDQLLGTSGNEVGPQYGHSAQLHAVMPLAALKLSLERVDDALKDQMR</sequence>